<dbReference type="EMBL" id="FSRU01000002">
    <property type="protein sequence ID" value="SIO64520.1"/>
    <property type="molecule type" value="Genomic_DNA"/>
</dbReference>
<evidence type="ECO:0008006" key="5">
    <source>
        <dbReference type="Google" id="ProtNLM"/>
    </source>
</evidence>
<organism evidence="3 4">
    <name type="scientific">Paraburkholderia phenazinium</name>
    <dbReference type="NCBI Taxonomy" id="60549"/>
    <lineage>
        <taxon>Bacteria</taxon>
        <taxon>Pseudomonadati</taxon>
        <taxon>Pseudomonadota</taxon>
        <taxon>Betaproteobacteria</taxon>
        <taxon>Burkholderiales</taxon>
        <taxon>Burkholderiaceae</taxon>
        <taxon>Paraburkholderia</taxon>
    </lineage>
</organism>
<keyword evidence="2" id="KW-1133">Transmembrane helix</keyword>
<feature type="transmembrane region" description="Helical" evidence="2">
    <location>
        <begin position="12"/>
        <end position="32"/>
    </location>
</feature>
<keyword evidence="2" id="KW-0472">Membrane</keyword>
<dbReference type="OrthoDB" id="6851580at2"/>
<dbReference type="RefSeq" id="WP_074301148.1">
    <property type="nucleotide sequence ID" value="NZ_FSRU01000002.1"/>
</dbReference>
<protein>
    <recommendedName>
        <fullName evidence="5">DUF3592 domain-containing protein</fullName>
    </recommendedName>
</protein>
<keyword evidence="2" id="KW-0812">Transmembrane</keyword>
<feature type="region of interest" description="Disordered" evidence="1">
    <location>
        <begin position="174"/>
        <end position="194"/>
    </location>
</feature>
<evidence type="ECO:0000313" key="3">
    <source>
        <dbReference type="EMBL" id="SIO64520.1"/>
    </source>
</evidence>
<proteinExistence type="predicted"/>
<accession>A0A1N6L6W7</accession>
<feature type="transmembrane region" description="Helical" evidence="2">
    <location>
        <begin position="145"/>
        <end position="166"/>
    </location>
</feature>
<dbReference type="AlphaFoldDB" id="A0A1N6L6W7"/>
<sequence>MKFLFSCLRSAILSLFGLMFLLIGVFVFHDAVTLLQARNWPMVAAHLDRCTAQLRYSKNDASWQMTADFSYGAGLAQHFEDIWSPDDSPTYTRSQVDLMSASEASALIKRFCDRQVAATLRVSPSDATRARRSEAVDNGDWKGDLGGGVVCVLMGVGLGALAWSLLRGKPKVAATTRGNTRVREPAPRTRASRK</sequence>
<gene>
    <name evidence="3" type="ORF">SAMN05444165_6291</name>
</gene>
<evidence type="ECO:0000313" key="4">
    <source>
        <dbReference type="Proteomes" id="UP000185151"/>
    </source>
</evidence>
<keyword evidence="4" id="KW-1185">Reference proteome</keyword>
<evidence type="ECO:0000256" key="1">
    <source>
        <dbReference type="SAM" id="MobiDB-lite"/>
    </source>
</evidence>
<name>A0A1N6L6W7_9BURK</name>
<dbReference type="Proteomes" id="UP000185151">
    <property type="component" value="Unassembled WGS sequence"/>
</dbReference>
<evidence type="ECO:0000256" key="2">
    <source>
        <dbReference type="SAM" id="Phobius"/>
    </source>
</evidence>
<reference evidence="3 4" key="1">
    <citation type="submission" date="2016-11" db="EMBL/GenBank/DDBJ databases">
        <authorList>
            <person name="Jaros S."/>
            <person name="Januszkiewicz K."/>
            <person name="Wedrychowicz H."/>
        </authorList>
    </citation>
    <scope>NUCLEOTIDE SEQUENCE [LARGE SCALE GENOMIC DNA]</scope>
    <source>
        <strain evidence="3 4">GAS95</strain>
    </source>
</reference>